<evidence type="ECO:0000256" key="2">
    <source>
        <dbReference type="PROSITE-ProRule" id="PRU00850"/>
    </source>
</evidence>
<dbReference type="GO" id="GO:0003677">
    <property type="term" value="F:DNA binding"/>
    <property type="evidence" value="ECO:0007669"/>
    <property type="project" value="UniProtKB-KW"/>
</dbReference>
<evidence type="ECO:0000259" key="4">
    <source>
        <dbReference type="PROSITE" id="PS51517"/>
    </source>
</evidence>
<feature type="region of interest" description="Disordered" evidence="3">
    <location>
        <begin position="320"/>
        <end position="343"/>
    </location>
</feature>
<keyword evidence="6" id="KW-1185">Reference proteome</keyword>
<dbReference type="Pfam" id="PF05224">
    <property type="entry name" value="NDT80_PhoG"/>
    <property type="match status" value="1"/>
</dbReference>
<accession>A0AAN7UBV5</accession>
<evidence type="ECO:0000313" key="6">
    <source>
        <dbReference type="Proteomes" id="UP001305414"/>
    </source>
</evidence>
<organism evidence="5 6">
    <name type="scientific">Xylaria bambusicola</name>
    <dbReference type="NCBI Taxonomy" id="326684"/>
    <lineage>
        <taxon>Eukaryota</taxon>
        <taxon>Fungi</taxon>
        <taxon>Dikarya</taxon>
        <taxon>Ascomycota</taxon>
        <taxon>Pezizomycotina</taxon>
        <taxon>Sordariomycetes</taxon>
        <taxon>Xylariomycetidae</taxon>
        <taxon>Xylariales</taxon>
        <taxon>Xylariaceae</taxon>
        <taxon>Xylaria</taxon>
    </lineage>
</organism>
<protein>
    <recommendedName>
        <fullName evidence="4">NDT80 domain-containing protein</fullName>
    </recommendedName>
</protein>
<dbReference type="PANTHER" id="PTHR35144:SF2">
    <property type="entry name" value="MEIOSIS-SPECIFIC TRANSCRIPTION FACTOR NDT80"/>
    <property type="match status" value="1"/>
</dbReference>
<proteinExistence type="predicted"/>
<feature type="DNA-binding region" description="NDT80" evidence="2">
    <location>
        <begin position="177"/>
        <end position="343"/>
    </location>
</feature>
<dbReference type="PANTHER" id="PTHR35144">
    <property type="entry name" value="MEIOSIS-SPECIFIC TRANSCRIPTION FACTOR NDT80"/>
    <property type="match status" value="1"/>
</dbReference>
<dbReference type="InterPro" id="IPR008967">
    <property type="entry name" value="p53-like_TF_DNA-bd_sf"/>
</dbReference>
<keyword evidence="1 2" id="KW-0238">DNA-binding</keyword>
<dbReference type="SUPFAM" id="SSF49417">
    <property type="entry name" value="p53-like transcription factors"/>
    <property type="match status" value="1"/>
</dbReference>
<dbReference type="InterPro" id="IPR009003">
    <property type="entry name" value="Peptidase_S1_PA"/>
</dbReference>
<dbReference type="GO" id="GO:0045944">
    <property type="term" value="P:positive regulation of transcription by RNA polymerase II"/>
    <property type="evidence" value="ECO:0007669"/>
    <property type="project" value="TreeGrafter"/>
</dbReference>
<dbReference type="InterPro" id="IPR037141">
    <property type="entry name" value="NDT80_DNA-bd_dom_sf"/>
</dbReference>
<reference evidence="5 6" key="1">
    <citation type="submission" date="2023-10" db="EMBL/GenBank/DDBJ databases">
        <title>Draft genome sequence of Xylaria bambusicola isolate GMP-LS, the root and basal stem rot pathogen of sugarcane in Indonesia.</title>
        <authorList>
            <person name="Selvaraj P."/>
            <person name="Muralishankar V."/>
            <person name="Muruganantham S."/>
            <person name="Sp S."/>
            <person name="Haryani S."/>
            <person name="Lau K.J.X."/>
            <person name="Naqvi N.I."/>
        </authorList>
    </citation>
    <scope>NUCLEOTIDE SEQUENCE [LARGE SCALE GENOMIC DNA]</scope>
    <source>
        <strain evidence="5">GMP-LS</strain>
    </source>
</reference>
<dbReference type="SUPFAM" id="SSF50494">
    <property type="entry name" value="Trypsin-like serine proteases"/>
    <property type="match status" value="1"/>
</dbReference>
<dbReference type="GO" id="GO:0003700">
    <property type="term" value="F:DNA-binding transcription factor activity"/>
    <property type="evidence" value="ECO:0007669"/>
    <property type="project" value="UniProtKB-UniRule"/>
</dbReference>
<dbReference type="Proteomes" id="UP001305414">
    <property type="component" value="Unassembled WGS sequence"/>
</dbReference>
<dbReference type="InterPro" id="IPR024061">
    <property type="entry name" value="NDT80_DNA-bd_dom"/>
</dbReference>
<gene>
    <name evidence="5" type="ORF">RRF57_001424</name>
</gene>
<sequence>MNPNRCQKIGSIVAIEPELGLAIIRMEISSAESFPTLEDLRNWAENFSYDKLDTPIFVQTTHHDGIRGQRARTPVYMRLPGTKTFQLLHSIRLTTPICAGDCGSRVVDQVSGAIVGCVVAGSPKTGLCLVSPTKAALERIVSLLGNLTRTASSGYPAPKPPTHDRVWEYFNKELIGPRNDFWQSQKYKSSTVLLGIKDSQTLEHPHGKTVNTPPFAPIVTHGQLSYFKPESSFLDVPKRLGDIDIDIQGILDKGFFLSDGNWTCYRRNYFSCICSFGLVPAMADAVIQYMPDGEFTEYQVLGFAVSISANVADSKSKPVDLIQHTPKRDKGPTAVPEKVQLNP</sequence>
<evidence type="ECO:0000256" key="3">
    <source>
        <dbReference type="SAM" id="MobiDB-lite"/>
    </source>
</evidence>
<dbReference type="Gene3D" id="2.60.40.1390">
    <property type="entry name" value="NDT80 DNA-binding domain"/>
    <property type="match status" value="1"/>
</dbReference>
<comment type="caution">
    <text evidence="5">The sequence shown here is derived from an EMBL/GenBank/DDBJ whole genome shotgun (WGS) entry which is preliminary data.</text>
</comment>
<dbReference type="GO" id="GO:0000228">
    <property type="term" value="C:nuclear chromosome"/>
    <property type="evidence" value="ECO:0007669"/>
    <property type="project" value="TreeGrafter"/>
</dbReference>
<dbReference type="GO" id="GO:0051321">
    <property type="term" value="P:meiotic cell cycle"/>
    <property type="evidence" value="ECO:0007669"/>
    <property type="project" value="TreeGrafter"/>
</dbReference>
<feature type="domain" description="NDT80" evidence="4">
    <location>
        <begin position="177"/>
        <end position="343"/>
    </location>
</feature>
<dbReference type="PROSITE" id="PS51517">
    <property type="entry name" value="NDT80"/>
    <property type="match status" value="1"/>
</dbReference>
<evidence type="ECO:0000256" key="1">
    <source>
        <dbReference type="ARBA" id="ARBA00023125"/>
    </source>
</evidence>
<evidence type="ECO:0000313" key="5">
    <source>
        <dbReference type="EMBL" id="KAK5625708.1"/>
    </source>
</evidence>
<name>A0AAN7UBV5_9PEZI</name>
<dbReference type="InterPro" id="IPR052605">
    <property type="entry name" value="Fungal_trans_regulator"/>
</dbReference>
<dbReference type="EMBL" id="JAWHQM010000002">
    <property type="protein sequence ID" value="KAK5625708.1"/>
    <property type="molecule type" value="Genomic_DNA"/>
</dbReference>
<dbReference type="AlphaFoldDB" id="A0AAN7UBV5"/>